<evidence type="ECO:0000256" key="1">
    <source>
        <dbReference type="ARBA" id="ARBA00010641"/>
    </source>
</evidence>
<feature type="compositionally biased region" description="Low complexity" evidence="6">
    <location>
        <begin position="241"/>
        <end position="285"/>
    </location>
</feature>
<keyword evidence="9" id="KW-1185">Reference proteome</keyword>
<protein>
    <submittedName>
        <fullName evidence="8">RNA polymerase sigma factor, sigma-70 family</fullName>
    </submittedName>
</protein>
<keyword evidence="4" id="KW-0238">DNA-binding</keyword>
<evidence type="ECO:0000256" key="6">
    <source>
        <dbReference type="SAM" id="MobiDB-lite"/>
    </source>
</evidence>
<dbReference type="AlphaFoldDB" id="A0A1H9VYQ1"/>
<dbReference type="GO" id="GO:0003677">
    <property type="term" value="F:DNA binding"/>
    <property type="evidence" value="ECO:0007669"/>
    <property type="project" value="UniProtKB-KW"/>
</dbReference>
<dbReference type="InterPro" id="IPR036388">
    <property type="entry name" value="WH-like_DNA-bd_sf"/>
</dbReference>
<dbReference type="InterPro" id="IPR013325">
    <property type="entry name" value="RNA_pol_sigma_r2"/>
</dbReference>
<evidence type="ECO:0000256" key="5">
    <source>
        <dbReference type="ARBA" id="ARBA00023163"/>
    </source>
</evidence>
<proteinExistence type="inferred from homology"/>
<dbReference type="GO" id="GO:0016987">
    <property type="term" value="F:sigma factor activity"/>
    <property type="evidence" value="ECO:0007669"/>
    <property type="project" value="UniProtKB-KW"/>
</dbReference>
<keyword evidence="3" id="KW-0731">Sigma factor</keyword>
<dbReference type="Proteomes" id="UP000199352">
    <property type="component" value="Unassembled WGS sequence"/>
</dbReference>
<dbReference type="InterPro" id="IPR007627">
    <property type="entry name" value="RNA_pol_sigma70_r2"/>
</dbReference>
<dbReference type="InterPro" id="IPR013324">
    <property type="entry name" value="RNA_pol_sigma_r3/r4-like"/>
</dbReference>
<accession>A0A1H9VYQ1</accession>
<dbReference type="SUPFAM" id="SSF88659">
    <property type="entry name" value="Sigma3 and sigma4 domains of RNA polymerase sigma factors"/>
    <property type="match status" value="1"/>
</dbReference>
<dbReference type="InterPro" id="IPR000792">
    <property type="entry name" value="Tscrpt_reg_LuxR_C"/>
</dbReference>
<gene>
    <name evidence="8" type="ORF">SAMN05216188_12918</name>
</gene>
<dbReference type="STRING" id="402600.SAMN05216188_12918"/>
<organism evidence="8 9">
    <name type="scientific">Lentzea xinjiangensis</name>
    <dbReference type="NCBI Taxonomy" id="402600"/>
    <lineage>
        <taxon>Bacteria</taxon>
        <taxon>Bacillati</taxon>
        <taxon>Actinomycetota</taxon>
        <taxon>Actinomycetes</taxon>
        <taxon>Pseudonocardiales</taxon>
        <taxon>Pseudonocardiaceae</taxon>
        <taxon>Lentzea</taxon>
    </lineage>
</organism>
<dbReference type="EMBL" id="FOFR01000029">
    <property type="protein sequence ID" value="SES26752.1"/>
    <property type="molecule type" value="Genomic_DNA"/>
</dbReference>
<reference evidence="9" key="1">
    <citation type="submission" date="2016-10" db="EMBL/GenBank/DDBJ databases">
        <authorList>
            <person name="Varghese N."/>
            <person name="Submissions S."/>
        </authorList>
    </citation>
    <scope>NUCLEOTIDE SEQUENCE [LARGE SCALE GENOMIC DNA]</scope>
    <source>
        <strain evidence="9">CGMCC 4.3525</strain>
    </source>
</reference>
<dbReference type="InterPro" id="IPR014284">
    <property type="entry name" value="RNA_pol_sigma-70_dom"/>
</dbReference>
<dbReference type="RefSeq" id="WP_089960702.1">
    <property type="nucleotide sequence ID" value="NZ_FOFR01000029.1"/>
</dbReference>
<feature type="region of interest" description="Disordered" evidence="6">
    <location>
        <begin position="207"/>
        <end position="378"/>
    </location>
</feature>
<dbReference type="InterPro" id="IPR013249">
    <property type="entry name" value="RNA_pol_sigma70_r4_t2"/>
</dbReference>
<dbReference type="Pfam" id="PF08281">
    <property type="entry name" value="Sigma70_r4_2"/>
    <property type="match status" value="1"/>
</dbReference>
<dbReference type="NCBIfam" id="TIGR02937">
    <property type="entry name" value="sigma70-ECF"/>
    <property type="match status" value="1"/>
</dbReference>
<name>A0A1H9VYQ1_9PSEU</name>
<dbReference type="GO" id="GO:0006352">
    <property type="term" value="P:DNA-templated transcription initiation"/>
    <property type="evidence" value="ECO:0007669"/>
    <property type="project" value="InterPro"/>
</dbReference>
<feature type="domain" description="HTH luxR-type" evidence="7">
    <location>
        <begin position="110"/>
        <end position="167"/>
    </location>
</feature>
<dbReference type="Gene3D" id="1.10.10.10">
    <property type="entry name" value="Winged helix-like DNA-binding domain superfamily/Winged helix DNA-binding domain"/>
    <property type="match status" value="1"/>
</dbReference>
<dbReference type="SUPFAM" id="SSF88946">
    <property type="entry name" value="Sigma2 domain of RNA polymerase sigma factors"/>
    <property type="match status" value="1"/>
</dbReference>
<keyword evidence="2" id="KW-0805">Transcription regulation</keyword>
<dbReference type="OrthoDB" id="3701204at2"/>
<evidence type="ECO:0000259" key="7">
    <source>
        <dbReference type="SMART" id="SM00421"/>
    </source>
</evidence>
<evidence type="ECO:0000256" key="3">
    <source>
        <dbReference type="ARBA" id="ARBA00023082"/>
    </source>
</evidence>
<dbReference type="Pfam" id="PF04542">
    <property type="entry name" value="Sigma70_r2"/>
    <property type="match status" value="1"/>
</dbReference>
<comment type="similarity">
    <text evidence="1">Belongs to the sigma-70 factor family. ECF subfamily.</text>
</comment>
<feature type="compositionally biased region" description="Polar residues" evidence="6">
    <location>
        <begin position="369"/>
        <end position="378"/>
    </location>
</feature>
<dbReference type="InterPro" id="IPR039425">
    <property type="entry name" value="RNA_pol_sigma-70-like"/>
</dbReference>
<dbReference type="SMART" id="SM00421">
    <property type="entry name" value="HTH_LUXR"/>
    <property type="match status" value="1"/>
</dbReference>
<dbReference type="PANTHER" id="PTHR43133:SF8">
    <property type="entry name" value="RNA POLYMERASE SIGMA FACTOR HI_1459-RELATED"/>
    <property type="match status" value="1"/>
</dbReference>
<dbReference type="Gene3D" id="1.10.1740.10">
    <property type="match status" value="1"/>
</dbReference>
<evidence type="ECO:0000256" key="2">
    <source>
        <dbReference type="ARBA" id="ARBA00023015"/>
    </source>
</evidence>
<evidence type="ECO:0000313" key="9">
    <source>
        <dbReference type="Proteomes" id="UP000199352"/>
    </source>
</evidence>
<evidence type="ECO:0000256" key="4">
    <source>
        <dbReference type="ARBA" id="ARBA00023125"/>
    </source>
</evidence>
<keyword evidence="5" id="KW-0804">Transcription</keyword>
<dbReference type="PANTHER" id="PTHR43133">
    <property type="entry name" value="RNA POLYMERASE ECF-TYPE SIGMA FACTO"/>
    <property type="match status" value="1"/>
</dbReference>
<sequence length="378" mass="39750">MKESDDLAAVVEQVVRRLRREGLSWADAEDCVQEALLALLVKQADPDAEQVLAVRAWLTVTARRKLLDQLRRADREQRALAHPRTIVPDAPGPADVVTDQGLARWLAKSLDELPEDTRRVCRLVAAGLSTEDIAAQSGLTCRSVQSHLTRARRLLRHLAASAAVVLAGTLARLTRHTAATAVTTPVALTAAAAIYVVSLPHHTPLPQQPSLPPVAAQAPSPAGPTLMPVAPQHPDPTSGMVSSPAGPTPTGTAVPEPATTPTASSQDTPQATAPAVATPLAALPVNQPGPEAPRATGETATAALAPRHRTDTAADQLHATQHRASHRGAEQGDVSAAPLLQESHGTSAPQSAGRVVVPVPTDHEDQRWLNRTTPSRPR</sequence>
<evidence type="ECO:0000313" key="8">
    <source>
        <dbReference type="EMBL" id="SES26752.1"/>
    </source>
</evidence>